<protein>
    <submittedName>
        <fullName evidence="1">Uncharacterized protein</fullName>
    </submittedName>
</protein>
<reference evidence="1" key="1">
    <citation type="submission" date="2019-08" db="EMBL/GenBank/DDBJ databases">
        <authorList>
            <person name="Kucharzyk K."/>
            <person name="Murdoch R.W."/>
            <person name="Higgins S."/>
            <person name="Loffler F."/>
        </authorList>
    </citation>
    <scope>NUCLEOTIDE SEQUENCE</scope>
</reference>
<proteinExistence type="predicted"/>
<gene>
    <name evidence="1" type="ORF">SDC9_196935</name>
</gene>
<name>A0A645IDD0_9ZZZZ</name>
<dbReference type="EMBL" id="VSSQ01112446">
    <property type="protein sequence ID" value="MPN49318.1"/>
    <property type="molecule type" value="Genomic_DNA"/>
</dbReference>
<sequence length="75" mass="8487">MFEGDSGGDGERIRRQVVQFLVVLEGGDEHPIQREQGEDQERQQHGVLQGLCGNGTVSLHHVHQLYLSFAIFSWK</sequence>
<accession>A0A645IDD0</accession>
<evidence type="ECO:0000313" key="1">
    <source>
        <dbReference type="EMBL" id="MPN49318.1"/>
    </source>
</evidence>
<comment type="caution">
    <text evidence="1">The sequence shown here is derived from an EMBL/GenBank/DDBJ whole genome shotgun (WGS) entry which is preliminary data.</text>
</comment>
<dbReference type="AlphaFoldDB" id="A0A645IDD0"/>
<organism evidence="1">
    <name type="scientific">bioreactor metagenome</name>
    <dbReference type="NCBI Taxonomy" id="1076179"/>
    <lineage>
        <taxon>unclassified sequences</taxon>
        <taxon>metagenomes</taxon>
        <taxon>ecological metagenomes</taxon>
    </lineage>
</organism>